<dbReference type="Proteomes" id="UP000494117">
    <property type="component" value="Unassembled WGS sequence"/>
</dbReference>
<evidence type="ECO:0008006" key="3">
    <source>
        <dbReference type="Google" id="ProtNLM"/>
    </source>
</evidence>
<evidence type="ECO:0000313" key="2">
    <source>
        <dbReference type="Proteomes" id="UP000494117"/>
    </source>
</evidence>
<organism evidence="1 2">
    <name type="scientific">Achromobacter anxifer</name>
    <dbReference type="NCBI Taxonomy" id="1287737"/>
    <lineage>
        <taxon>Bacteria</taxon>
        <taxon>Pseudomonadati</taxon>
        <taxon>Pseudomonadota</taxon>
        <taxon>Betaproteobacteria</taxon>
        <taxon>Burkholderiales</taxon>
        <taxon>Alcaligenaceae</taxon>
        <taxon>Achromobacter</taxon>
    </lineage>
</organism>
<protein>
    <recommendedName>
        <fullName evidence="3">DUF2612 domain-containing protein</fullName>
    </recommendedName>
</protein>
<dbReference type="EMBL" id="CADILG010000014">
    <property type="protein sequence ID" value="CAB3863571.1"/>
    <property type="molecule type" value="Genomic_DNA"/>
</dbReference>
<sequence length="221" mass="24077">MDLQQDHAGVAWGHWLGQFQAKPRLQALVKALLEPAAGLQGALRDMYDQRWLDTAVGKQLDGIGEIVGLPRIIDDTVYVRFFGFNGQPNVGGFGEARLRRANERAVGGSTTLLDAEYRKLLYWKIALNNGHGTALEIAASLKPIFDVSRVIVQDAGNAKVRIWVSRIPGPNNPLMANPHKWVPKAAGVGVQLITGSTEKPFGFRGQGFYGFGVGVLARGIY</sequence>
<accession>A0A6S7DXY1</accession>
<reference evidence="1 2" key="1">
    <citation type="submission" date="2020-04" db="EMBL/GenBank/DDBJ databases">
        <authorList>
            <person name="De Canck E."/>
        </authorList>
    </citation>
    <scope>NUCLEOTIDE SEQUENCE [LARGE SCALE GENOMIC DNA]</scope>
    <source>
        <strain evidence="1 2">LMG 26858</strain>
    </source>
</reference>
<gene>
    <name evidence="1" type="ORF">LMG26858_02350</name>
</gene>
<name>A0A6S7DXY1_9BURK</name>
<dbReference type="Pfam" id="PF11041">
    <property type="entry name" value="Phage_Wedge1"/>
    <property type="match status" value="1"/>
</dbReference>
<proteinExistence type="predicted"/>
<dbReference type="InterPro" id="IPR021283">
    <property type="entry name" value="Phage_Wedge1"/>
</dbReference>
<keyword evidence="2" id="KW-1185">Reference proteome</keyword>
<evidence type="ECO:0000313" key="1">
    <source>
        <dbReference type="EMBL" id="CAB3863571.1"/>
    </source>
</evidence>
<dbReference type="RefSeq" id="WP_175207232.1">
    <property type="nucleotide sequence ID" value="NZ_CADILG010000014.1"/>
</dbReference>
<dbReference type="AlphaFoldDB" id="A0A6S7DXY1"/>